<accession>A0AA51X890</accession>
<organism evidence="1 2">
    <name type="scientific">Pleionea litopenaei</name>
    <dbReference type="NCBI Taxonomy" id="3070815"/>
    <lineage>
        <taxon>Bacteria</taxon>
        <taxon>Pseudomonadati</taxon>
        <taxon>Pseudomonadota</taxon>
        <taxon>Gammaproteobacteria</taxon>
        <taxon>Oceanospirillales</taxon>
        <taxon>Pleioneaceae</taxon>
        <taxon>Pleionea</taxon>
    </lineage>
</organism>
<evidence type="ECO:0000313" key="1">
    <source>
        <dbReference type="EMBL" id="WMS87865.1"/>
    </source>
</evidence>
<gene>
    <name evidence="1" type="ORF">Q9312_02810</name>
</gene>
<keyword evidence="2" id="KW-1185">Reference proteome</keyword>
<evidence type="ECO:0008006" key="3">
    <source>
        <dbReference type="Google" id="ProtNLM"/>
    </source>
</evidence>
<dbReference type="AlphaFoldDB" id="A0AA51X890"/>
<dbReference type="Proteomes" id="UP001239782">
    <property type="component" value="Chromosome"/>
</dbReference>
<sequence>MIGNWLKNISLSLVLFNFGNLYSESLPSAFHNNLIHLKPVLVDGHQLTLFTDTGGGWNAISTELVTKYQWKVALKQADEGKLELVEMPSFREGKAIPKGDFNNFFEGKLLKLDQEKFDTFNADIDGFLGARWHAGKIIDFNYRDQSISIYTQLPPEINSSSIVHLGFQKNEEGSYTTAFPRVTIEVAGKKLEMLFDTGATALLSKEAQKILKFDDARVATSFIAGSIFDGWTKEHPDWTVIANACSYSRASMIKVPVIVIGGKNIGPVWFTRRPDNSFYQYMSKYMDKPIDGALGGSALQYIRIVVDYPRELAYLIE</sequence>
<name>A0AA51X890_9GAMM</name>
<evidence type="ECO:0000313" key="2">
    <source>
        <dbReference type="Proteomes" id="UP001239782"/>
    </source>
</evidence>
<reference evidence="1 2" key="1">
    <citation type="submission" date="2023-08" db="EMBL/GenBank/DDBJ databases">
        <title>Pleionea litopenaei sp. nov., isolated from stomach of juvenile Litopenaeus vannamei.</title>
        <authorList>
            <person name="Rho A.M."/>
            <person name="Hwang C.Y."/>
        </authorList>
    </citation>
    <scope>NUCLEOTIDE SEQUENCE [LARGE SCALE GENOMIC DNA]</scope>
    <source>
        <strain evidence="1 2">HL-JVS1</strain>
    </source>
</reference>
<dbReference type="EMBL" id="CP133548">
    <property type="protein sequence ID" value="WMS87865.1"/>
    <property type="molecule type" value="Genomic_DNA"/>
</dbReference>
<protein>
    <recommendedName>
        <fullName evidence="3">Aspartyl protease</fullName>
    </recommendedName>
</protein>
<dbReference type="KEGG" id="plei:Q9312_02810"/>
<proteinExistence type="predicted"/>
<dbReference type="RefSeq" id="WP_309203023.1">
    <property type="nucleotide sequence ID" value="NZ_CP133548.1"/>
</dbReference>